<evidence type="ECO:0000313" key="1">
    <source>
        <dbReference type="EMBL" id="KAH3778711.1"/>
    </source>
</evidence>
<dbReference type="AlphaFoldDB" id="A0A9D4EFF7"/>
<evidence type="ECO:0000313" key="2">
    <source>
        <dbReference type="Proteomes" id="UP000828390"/>
    </source>
</evidence>
<keyword evidence="2" id="KW-1185">Reference proteome</keyword>
<dbReference type="EMBL" id="JAIWYP010000009">
    <property type="protein sequence ID" value="KAH3778711.1"/>
    <property type="molecule type" value="Genomic_DNA"/>
</dbReference>
<proteinExistence type="predicted"/>
<reference evidence="1" key="1">
    <citation type="journal article" date="2019" name="bioRxiv">
        <title>The Genome of the Zebra Mussel, Dreissena polymorpha: A Resource for Invasive Species Research.</title>
        <authorList>
            <person name="McCartney M.A."/>
            <person name="Auch B."/>
            <person name="Kono T."/>
            <person name="Mallez S."/>
            <person name="Zhang Y."/>
            <person name="Obille A."/>
            <person name="Becker A."/>
            <person name="Abrahante J.E."/>
            <person name="Garbe J."/>
            <person name="Badalamenti J.P."/>
            <person name="Herman A."/>
            <person name="Mangelson H."/>
            <person name="Liachko I."/>
            <person name="Sullivan S."/>
            <person name="Sone E.D."/>
            <person name="Koren S."/>
            <person name="Silverstein K.A.T."/>
            <person name="Beckman K.B."/>
            <person name="Gohl D.M."/>
        </authorList>
    </citation>
    <scope>NUCLEOTIDE SEQUENCE</scope>
    <source>
        <strain evidence="1">Duluth1</strain>
        <tissue evidence="1">Whole animal</tissue>
    </source>
</reference>
<sequence length="66" mass="7700">MVVKTARRQDQTRVKWVRLLAVPRRCGPELSPLLTAWMEWRSHSPNSHQTMVGLVVYLTLFHSEAK</sequence>
<name>A0A9D4EFF7_DREPO</name>
<dbReference type="Proteomes" id="UP000828390">
    <property type="component" value="Unassembled WGS sequence"/>
</dbReference>
<organism evidence="1 2">
    <name type="scientific">Dreissena polymorpha</name>
    <name type="common">Zebra mussel</name>
    <name type="synonym">Mytilus polymorpha</name>
    <dbReference type="NCBI Taxonomy" id="45954"/>
    <lineage>
        <taxon>Eukaryota</taxon>
        <taxon>Metazoa</taxon>
        <taxon>Spiralia</taxon>
        <taxon>Lophotrochozoa</taxon>
        <taxon>Mollusca</taxon>
        <taxon>Bivalvia</taxon>
        <taxon>Autobranchia</taxon>
        <taxon>Heteroconchia</taxon>
        <taxon>Euheterodonta</taxon>
        <taxon>Imparidentia</taxon>
        <taxon>Neoheterodontei</taxon>
        <taxon>Myida</taxon>
        <taxon>Dreissenoidea</taxon>
        <taxon>Dreissenidae</taxon>
        <taxon>Dreissena</taxon>
    </lineage>
</organism>
<gene>
    <name evidence="1" type="ORF">DPMN_180181</name>
</gene>
<reference evidence="1" key="2">
    <citation type="submission" date="2020-11" db="EMBL/GenBank/DDBJ databases">
        <authorList>
            <person name="McCartney M.A."/>
            <person name="Auch B."/>
            <person name="Kono T."/>
            <person name="Mallez S."/>
            <person name="Becker A."/>
            <person name="Gohl D.M."/>
            <person name="Silverstein K.A.T."/>
            <person name="Koren S."/>
            <person name="Bechman K.B."/>
            <person name="Herman A."/>
            <person name="Abrahante J.E."/>
            <person name="Garbe J."/>
        </authorList>
    </citation>
    <scope>NUCLEOTIDE SEQUENCE</scope>
    <source>
        <strain evidence="1">Duluth1</strain>
        <tissue evidence="1">Whole animal</tissue>
    </source>
</reference>
<protein>
    <submittedName>
        <fullName evidence="1">Uncharacterized protein</fullName>
    </submittedName>
</protein>
<accession>A0A9D4EFF7</accession>
<comment type="caution">
    <text evidence="1">The sequence shown here is derived from an EMBL/GenBank/DDBJ whole genome shotgun (WGS) entry which is preliminary data.</text>
</comment>